<dbReference type="Pfam" id="PF13692">
    <property type="entry name" value="Glyco_trans_1_4"/>
    <property type="match status" value="1"/>
</dbReference>
<gene>
    <name evidence="1" type="ORF">F0145_04495</name>
</gene>
<evidence type="ECO:0000313" key="1">
    <source>
        <dbReference type="EMBL" id="KAA5548776.1"/>
    </source>
</evidence>
<comment type="caution">
    <text evidence="1">The sequence shown here is derived from an EMBL/GenBank/DDBJ whole genome shotgun (WGS) entry which is preliminary data.</text>
</comment>
<dbReference type="Gene3D" id="3.40.50.2000">
    <property type="entry name" value="Glycogen Phosphorylase B"/>
    <property type="match status" value="2"/>
</dbReference>
<dbReference type="EMBL" id="VWSF01000002">
    <property type="protein sequence ID" value="KAA5548776.1"/>
    <property type="molecule type" value="Genomic_DNA"/>
</dbReference>
<keyword evidence="1" id="KW-0808">Transferase</keyword>
<evidence type="ECO:0000313" key="2">
    <source>
        <dbReference type="Proteomes" id="UP000323426"/>
    </source>
</evidence>
<protein>
    <submittedName>
        <fullName evidence="1">Glycosyltransferase family 4 protein</fullName>
    </submittedName>
</protein>
<dbReference type="RefSeq" id="WP_150087103.1">
    <property type="nucleotide sequence ID" value="NZ_VWSF01000002.1"/>
</dbReference>
<proteinExistence type="predicted"/>
<dbReference type="CDD" id="cd03801">
    <property type="entry name" value="GT4_PimA-like"/>
    <property type="match status" value="1"/>
</dbReference>
<reference evidence="1 2" key="1">
    <citation type="submission" date="2019-09" db="EMBL/GenBank/DDBJ databases">
        <title>Genome sequence and assembly of Adhaeribacter sp.</title>
        <authorList>
            <person name="Chhetri G."/>
        </authorList>
    </citation>
    <scope>NUCLEOTIDE SEQUENCE [LARGE SCALE GENOMIC DNA]</scope>
    <source>
        <strain evidence="1 2">DK36</strain>
    </source>
</reference>
<dbReference type="AlphaFoldDB" id="A0A5M6DR06"/>
<dbReference type="SUPFAM" id="SSF53756">
    <property type="entry name" value="UDP-Glycosyltransferase/glycogen phosphorylase"/>
    <property type="match status" value="1"/>
</dbReference>
<name>A0A5M6DR06_9BACT</name>
<dbReference type="Proteomes" id="UP000323426">
    <property type="component" value="Unassembled WGS sequence"/>
</dbReference>
<keyword evidence="2" id="KW-1185">Reference proteome</keyword>
<dbReference type="GO" id="GO:0016740">
    <property type="term" value="F:transferase activity"/>
    <property type="evidence" value="ECO:0007669"/>
    <property type="project" value="UniProtKB-KW"/>
</dbReference>
<sequence>MKTPEIISFHPGKQHNLEQAYQLAKSFKNYKHITSLYFDAQTVKFWEKVLPKVGANLKKRSAPLAGAFVDTNPLLEVKMLLKRKLGYKAKNADYLDRNENFQEWIIRNYAPPKICIGYDTSSWVVFEKWKNKSFLVLDLSIAIPQYKLTLAKEYNSDAEFIYNQTKDDGPSYDIYTKELELADLILCGSEFVRDSCLSVGTDPAKLVVLPYGADLNKFSNKESQLQNEGKLKIAFIGAINYRKGADVVLKAWGNIVKEFPQAELHFYGNVQMEVSATVERVVYHGFIHQDSLVQELKTAQISILPSFLEGSSLAIYQSMAMGLAVITTPNTGSIIEHNKNGLLVRYGSVAETTDALRLLLQDKLLRTRLATTAQADIQEYSWDTYGNKLNSLLQSVLQKQRILK</sequence>
<organism evidence="1 2">
    <name type="scientific">Adhaeribacter rhizoryzae</name>
    <dbReference type="NCBI Taxonomy" id="2607907"/>
    <lineage>
        <taxon>Bacteria</taxon>
        <taxon>Pseudomonadati</taxon>
        <taxon>Bacteroidota</taxon>
        <taxon>Cytophagia</taxon>
        <taxon>Cytophagales</taxon>
        <taxon>Hymenobacteraceae</taxon>
        <taxon>Adhaeribacter</taxon>
    </lineage>
</organism>
<accession>A0A5M6DR06</accession>
<dbReference type="PANTHER" id="PTHR12526">
    <property type="entry name" value="GLYCOSYLTRANSFERASE"/>
    <property type="match status" value="1"/>
</dbReference>